<dbReference type="GO" id="GO:0000278">
    <property type="term" value="P:mitotic cell cycle"/>
    <property type="evidence" value="ECO:0007669"/>
    <property type="project" value="TreeGrafter"/>
</dbReference>
<evidence type="ECO:0000256" key="3">
    <source>
        <dbReference type="ARBA" id="ARBA00022454"/>
    </source>
</evidence>
<dbReference type="InterPro" id="IPR009072">
    <property type="entry name" value="Histone-fold"/>
</dbReference>
<dbReference type="STRING" id="1392247.A0A3N4LC01"/>
<evidence type="ECO:0000256" key="5">
    <source>
        <dbReference type="ARBA" id="ARBA00023242"/>
    </source>
</evidence>
<dbReference type="Proteomes" id="UP000277580">
    <property type="component" value="Unassembled WGS sequence"/>
</dbReference>
<dbReference type="PANTHER" id="PTHR34832:SF1">
    <property type="entry name" value="CENTROMERE PROTEIN W"/>
    <property type="match status" value="1"/>
</dbReference>
<evidence type="ECO:0008006" key="10">
    <source>
        <dbReference type="Google" id="ProtNLM"/>
    </source>
</evidence>
<dbReference type="InParanoid" id="A0A3N4LC01"/>
<evidence type="ECO:0000256" key="7">
    <source>
        <dbReference type="ARBA" id="ARBA00038432"/>
    </source>
</evidence>
<sequence>MAPQKAYPRSVLKRIVKAHSDRNVSKNVDVLIYLDYALFLQELVREAVIHAQTEASADGATSTATKNKKPVISARDVRKVSKVIFVNPS</sequence>
<protein>
    <recommendedName>
        <fullName evidence="10">Transcription factor CBF/NF-Y/archaeal histone domain-containing protein</fullName>
    </recommendedName>
</protein>
<accession>A0A3N4LC01</accession>
<name>A0A3N4LC01_9PEZI</name>
<dbReference type="GO" id="GO:0046982">
    <property type="term" value="F:protein heterodimerization activity"/>
    <property type="evidence" value="ECO:0007669"/>
    <property type="project" value="InterPro"/>
</dbReference>
<comment type="subcellular location">
    <subcellularLocation>
        <location evidence="2">Chromosome</location>
        <location evidence="2">Centromere</location>
        <location evidence="2">Kinetochore</location>
    </subcellularLocation>
    <subcellularLocation>
        <location evidence="1">Nucleus</location>
    </subcellularLocation>
</comment>
<keyword evidence="3" id="KW-0158">Chromosome</keyword>
<organism evidence="8 9">
    <name type="scientific">Morchella conica CCBAS932</name>
    <dbReference type="NCBI Taxonomy" id="1392247"/>
    <lineage>
        <taxon>Eukaryota</taxon>
        <taxon>Fungi</taxon>
        <taxon>Dikarya</taxon>
        <taxon>Ascomycota</taxon>
        <taxon>Pezizomycotina</taxon>
        <taxon>Pezizomycetes</taxon>
        <taxon>Pezizales</taxon>
        <taxon>Morchellaceae</taxon>
        <taxon>Morchella</taxon>
    </lineage>
</organism>
<dbReference type="AlphaFoldDB" id="A0A3N4LC01"/>
<dbReference type="SUPFAM" id="SSF47113">
    <property type="entry name" value="Histone-fold"/>
    <property type="match status" value="1"/>
</dbReference>
<evidence type="ECO:0000256" key="6">
    <source>
        <dbReference type="ARBA" id="ARBA00023328"/>
    </source>
</evidence>
<evidence type="ECO:0000313" key="9">
    <source>
        <dbReference type="Proteomes" id="UP000277580"/>
    </source>
</evidence>
<dbReference type="Gene3D" id="1.10.20.10">
    <property type="entry name" value="Histone, subunit A"/>
    <property type="match status" value="1"/>
</dbReference>
<dbReference type="GO" id="GO:0007059">
    <property type="term" value="P:chromosome segregation"/>
    <property type="evidence" value="ECO:0007669"/>
    <property type="project" value="TreeGrafter"/>
</dbReference>
<keyword evidence="9" id="KW-1185">Reference proteome</keyword>
<keyword evidence="5" id="KW-0539">Nucleus</keyword>
<proteinExistence type="inferred from homology"/>
<keyword evidence="4" id="KW-0995">Kinetochore</keyword>
<evidence type="ECO:0000256" key="4">
    <source>
        <dbReference type="ARBA" id="ARBA00022838"/>
    </source>
</evidence>
<dbReference type="PANTHER" id="PTHR34832">
    <property type="entry name" value="CENTROMERE PROTEIN W"/>
    <property type="match status" value="1"/>
</dbReference>
<dbReference type="CDD" id="cd13732">
    <property type="entry name" value="HFD_CENP-W"/>
    <property type="match status" value="1"/>
</dbReference>
<reference evidence="8 9" key="1">
    <citation type="journal article" date="2018" name="Nat. Ecol. Evol.">
        <title>Pezizomycetes genomes reveal the molecular basis of ectomycorrhizal truffle lifestyle.</title>
        <authorList>
            <person name="Murat C."/>
            <person name="Payen T."/>
            <person name="Noel B."/>
            <person name="Kuo A."/>
            <person name="Morin E."/>
            <person name="Chen J."/>
            <person name="Kohler A."/>
            <person name="Krizsan K."/>
            <person name="Balestrini R."/>
            <person name="Da Silva C."/>
            <person name="Montanini B."/>
            <person name="Hainaut M."/>
            <person name="Levati E."/>
            <person name="Barry K.W."/>
            <person name="Belfiori B."/>
            <person name="Cichocki N."/>
            <person name="Clum A."/>
            <person name="Dockter R.B."/>
            <person name="Fauchery L."/>
            <person name="Guy J."/>
            <person name="Iotti M."/>
            <person name="Le Tacon F."/>
            <person name="Lindquist E.A."/>
            <person name="Lipzen A."/>
            <person name="Malagnac F."/>
            <person name="Mello A."/>
            <person name="Molinier V."/>
            <person name="Miyauchi S."/>
            <person name="Poulain J."/>
            <person name="Riccioni C."/>
            <person name="Rubini A."/>
            <person name="Sitrit Y."/>
            <person name="Splivallo R."/>
            <person name="Traeger S."/>
            <person name="Wang M."/>
            <person name="Zifcakova L."/>
            <person name="Wipf D."/>
            <person name="Zambonelli A."/>
            <person name="Paolocci F."/>
            <person name="Nowrousian M."/>
            <person name="Ottonello S."/>
            <person name="Baldrian P."/>
            <person name="Spatafora J.W."/>
            <person name="Henrissat B."/>
            <person name="Nagy L.G."/>
            <person name="Aury J.M."/>
            <person name="Wincker P."/>
            <person name="Grigoriev I.V."/>
            <person name="Bonfante P."/>
            <person name="Martin F.M."/>
        </authorList>
    </citation>
    <scope>NUCLEOTIDE SEQUENCE [LARGE SCALE GENOMIC DNA]</scope>
    <source>
        <strain evidence="8 9">CCBAS932</strain>
    </source>
</reference>
<dbReference type="GO" id="GO:0005654">
    <property type="term" value="C:nucleoplasm"/>
    <property type="evidence" value="ECO:0007669"/>
    <property type="project" value="TreeGrafter"/>
</dbReference>
<comment type="similarity">
    <text evidence="7">Belongs to the CENP-W/WIP1 family.</text>
</comment>
<gene>
    <name evidence="8" type="ORF">P167DRAFT_603059</name>
</gene>
<evidence type="ECO:0000256" key="2">
    <source>
        <dbReference type="ARBA" id="ARBA00004629"/>
    </source>
</evidence>
<dbReference type="InterPro" id="IPR052484">
    <property type="entry name" value="CENP-W/WIP1"/>
</dbReference>
<evidence type="ECO:0000256" key="1">
    <source>
        <dbReference type="ARBA" id="ARBA00004123"/>
    </source>
</evidence>
<dbReference type="EMBL" id="ML119112">
    <property type="protein sequence ID" value="RPB15525.1"/>
    <property type="molecule type" value="Genomic_DNA"/>
</dbReference>
<dbReference type="OrthoDB" id="2543597at2759"/>
<dbReference type="GO" id="GO:0051382">
    <property type="term" value="P:kinetochore assembly"/>
    <property type="evidence" value="ECO:0007669"/>
    <property type="project" value="TreeGrafter"/>
</dbReference>
<dbReference type="GO" id="GO:0000776">
    <property type="term" value="C:kinetochore"/>
    <property type="evidence" value="ECO:0007669"/>
    <property type="project" value="UniProtKB-KW"/>
</dbReference>
<evidence type="ECO:0000313" key="8">
    <source>
        <dbReference type="EMBL" id="RPB15525.1"/>
    </source>
</evidence>
<keyword evidence="6" id="KW-0137">Centromere</keyword>